<evidence type="ECO:0000313" key="3">
    <source>
        <dbReference type="EnsemblFungi" id="PTTG_05236-t43_1-p1"/>
    </source>
</evidence>
<feature type="region of interest" description="Disordered" evidence="1">
    <location>
        <begin position="66"/>
        <end position="126"/>
    </location>
</feature>
<dbReference type="EnsemblFungi" id="PTTG_05236-t43_1">
    <property type="protein sequence ID" value="PTTG_05236-t43_1-p1"/>
    <property type="gene ID" value="PTTG_05236"/>
</dbReference>
<evidence type="ECO:0000313" key="2">
    <source>
        <dbReference type="EMBL" id="OAV95017.1"/>
    </source>
</evidence>
<proteinExistence type="predicted"/>
<dbReference type="VEuPathDB" id="FungiDB:PTTG_05236"/>
<dbReference type="AlphaFoldDB" id="A0A0C4EWP1"/>
<reference evidence="3 4" key="3">
    <citation type="journal article" date="2017" name="G3 (Bethesda)">
        <title>Comparative analysis highlights variable genome content of wheat rusts and divergence of the mating loci.</title>
        <authorList>
            <person name="Cuomo C.A."/>
            <person name="Bakkeren G."/>
            <person name="Khalil H.B."/>
            <person name="Panwar V."/>
            <person name="Joly D."/>
            <person name="Linning R."/>
            <person name="Sakthikumar S."/>
            <person name="Song X."/>
            <person name="Adiconis X."/>
            <person name="Fan L."/>
            <person name="Goldberg J.M."/>
            <person name="Levin J.Z."/>
            <person name="Young S."/>
            <person name="Zeng Q."/>
            <person name="Anikster Y."/>
            <person name="Bruce M."/>
            <person name="Wang M."/>
            <person name="Yin C."/>
            <person name="McCallum B."/>
            <person name="Szabo L.J."/>
            <person name="Hulbert S."/>
            <person name="Chen X."/>
            <person name="Fellers J.P."/>
        </authorList>
    </citation>
    <scope>NUCLEOTIDE SEQUENCE</scope>
    <source>
        <strain evidence="3">isolate 1-1 / race 1 (BBBD)</strain>
        <strain evidence="4">Isolate 1-1 / race 1 (BBBD)</strain>
    </source>
</reference>
<evidence type="ECO:0000256" key="1">
    <source>
        <dbReference type="SAM" id="MobiDB-lite"/>
    </source>
</evidence>
<dbReference type="EMBL" id="ADAS02000033">
    <property type="protein sequence ID" value="OAV95017.1"/>
    <property type="molecule type" value="Genomic_DNA"/>
</dbReference>
<reference evidence="3" key="4">
    <citation type="submission" date="2025-05" db="UniProtKB">
        <authorList>
            <consortium name="EnsemblFungi"/>
        </authorList>
    </citation>
    <scope>IDENTIFICATION</scope>
    <source>
        <strain evidence="3">isolate 1-1 / race 1 (BBBD)</strain>
    </source>
</reference>
<reference evidence="2" key="1">
    <citation type="submission" date="2009-11" db="EMBL/GenBank/DDBJ databases">
        <authorList>
            <consortium name="The Broad Institute Genome Sequencing Platform"/>
            <person name="Ward D."/>
            <person name="Feldgarden M."/>
            <person name="Earl A."/>
            <person name="Young S.K."/>
            <person name="Zeng Q."/>
            <person name="Koehrsen M."/>
            <person name="Alvarado L."/>
            <person name="Berlin A."/>
            <person name="Bochicchio J."/>
            <person name="Borenstein D."/>
            <person name="Chapman S.B."/>
            <person name="Chen Z."/>
            <person name="Engels R."/>
            <person name="Freedman E."/>
            <person name="Gellesch M."/>
            <person name="Goldberg J."/>
            <person name="Griggs A."/>
            <person name="Gujja S."/>
            <person name="Heilman E."/>
            <person name="Heiman D."/>
            <person name="Hepburn T."/>
            <person name="Howarth C."/>
            <person name="Jen D."/>
            <person name="Larson L."/>
            <person name="Lewis B."/>
            <person name="Mehta T."/>
            <person name="Park D."/>
            <person name="Pearson M."/>
            <person name="Roberts A."/>
            <person name="Saif S."/>
            <person name="Shea T."/>
            <person name="Shenoy N."/>
            <person name="Sisk P."/>
            <person name="Stolte C."/>
            <person name="Sykes S."/>
            <person name="Thomson T."/>
            <person name="Walk T."/>
            <person name="White J."/>
            <person name="Yandava C."/>
            <person name="Izard J."/>
            <person name="Baranova O.V."/>
            <person name="Blanton J.M."/>
            <person name="Tanner A.C."/>
            <person name="Dewhirst F.E."/>
            <person name="Haas B."/>
            <person name="Nusbaum C."/>
            <person name="Birren B."/>
        </authorList>
    </citation>
    <scope>NUCLEOTIDE SEQUENCE [LARGE SCALE GENOMIC DNA]</scope>
    <source>
        <strain evidence="2">1-1 BBBD Race 1</strain>
    </source>
</reference>
<dbReference type="Proteomes" id="UP000005240">
    <property type="component" value="Unassembled WGS sequence"/>
</dbReference>
<sequence>MDELSRLFKTFKQKIDQKIAAVPGKSSQNQGGRPPMATVEPAAEFKVRCGALHPWYPPAVSLQSFSGAYQSDPAGRKRHEDPKLYKAPSVPSSASKQLIRRAPSPKPQESQPMEAFQTRSFWGGYR</sequence>
<gene>
    <name evidence="2" type="ORF">PTTG_05236</name>
</gene>
<reference evidence="2" key="2">
    <citation type="submission" date="2016-05" db="EMBL/GenBank/DDBJ databases">
        <title>Comparative analysis highlights variable genome content of wheat rusts and divergence of the mating loci.</title>
        <authorList>
            <person name="Cuomo C.A."/>
            <person name="Bakkeren G."/>
            <person name="Szabo L."/>
            <person name="Khalil H."/>
            <person name="Joly D."/>
            <person name="Goldberg J."/>
            <person name="Young S."/>
            <person name="Zeng Q."/>
            <person name="Fellers J."/>
        </authorList>
    </citation>
    <scope>NUCLEOTIDE SEQUENCE [LARGE SCALE GENOMIC DNA]</scope>
    <source>
        <strain evidence="2">1-1 BBBD Race 1</strain>
    </source>
</reference>
<name>A0A0C4EWP1_PUCT1</name>
<feature type="compositionally biased region" description="Basic and acidic residues" evidence="1">
    <location>
        <begin position="74"/>
        <end position="84"/>
    </location>
</feature>
<accession>A0A0C4EWP1</accession>
<protein>
    <submittedName>
        <fullName evidence="2 3">Uncharacterized protein</fullName>
    </submittedName>
</protein>
<organism evidence="2">
    <name type="scientific">Puccinia triticina (isolate 1-1 / race 1 (BBBD))</name>
    <name type="common">Brown leaf rust fungus</name>
    <dbReference type="NCBI Taxonomy" id="630390"/>
    <lineage>
        <taxon>Eukaryota</taxon>
        <taxon>Fungi</taxon>
        <taxon>Dikarya</taxon>
        <taxon>Basidiomycota</taxon>
        <taxon>Pucciniomycotina</taxon>
        <taxon>Pucciniomycetes</taxon>
        <taxon>Pucciniales</taxon>
        <taxon>Pucciniaceae</taxon>
        <taxon>Puccinia</taxon>
    </lineage>
</organism>
<evidence type="ECO:0000313" key="4">
    <source>
        <dbReference type="Proteomes" id="UP000005240"/>
    </source>
</evidence>
<keyword evidence="4" id="KW-1185">Reference proteome</keyword>